<evidence type="ECO:0000313" key="4">
    <source>
        <dbReference type="Proteomes" id="UP000015453"/>
    </source>
</evidence>
<dbReference type="PROSITE" id="PS51375">
    <property type="entry name" value="PPR"/>
    <property type="match status" value="5"/>
</dbReference>
<dbReference type="Pfam" id="PF13041">
    <property type="entry name" value="PPR_2"/>
    <property type="match status" value="3"/>
</dbReference>
<dbReference type="InterPro" id="IPR002885">
    <property type="entry name" value="PPR_rpt"/>
</dbReference>
<dbReference type="GO" id="GO:0009451">
    <property type="term" value="P:RNA modification"/>
    <property type="evidence" value="ECO:0007669"/>
    <property type="project" value="InterPro"/>
</dbReference>
<dbReference type="PANTHER" id="PTHR47926">
    <property type="entry name" value="PENTATRICOPEPTIDE REPEAT-CONTAINING PROTEIN"/>
    <property type="match status" value="1"/>
</dbReference>
<gene>
    <name evidence="3" type="ORF">M569_10080</name>
</gene>
<dbReference type="OrthoDB" id="185373at2759"/>
<evidence type="ECO:0000256" key="2">
    <source>
        <dbReference type="PROSITE-ProRule" id="PRU00708"/>
    </source>
</evidence>
<evidence type="ECO:0000313" key="3">
    <source>
        <dbReference type="EMBL" id="EPS64702.1"/>
    </source>
</evidence>
<evidence type="ECO:0008006" key="5">
    <source>
        <dbReference type="Google" id="ProtNLM"/>
    </source>
</evidence>
<feature type="repeat" description="PPR" evidence="2">
    <location>
        <begin position="178"/>
        <end position="208"/>
    </location>
</feature>
<name>S8DXL1_9LAMI</name>
<feature type="repeat" description="PPR" evidence="2">
    <location>
        <begin position="316"/>
        <end position="350"/>
    </location>
</feature>
<dbReference type="Gene3D" id="1.25.40.10">
    <property type="entry name" value="Tetratricopeptide repeat domain"/>
    <property type="match status" value="3"/>
</dbReference>
<organism evidence="3 4">
    <name type="scientific">Genlisea aurea</name>
    <dbReference type="NCBI Taxonomy" id="192259"/>
    <lineage>
        <taxon>Eukaryota</taxon>
        <taxon>Viridiplantae</taxon>
        <taxon>Streptophyta</taxon>
        <taxon>Embryophyta</taxon>
        <taxon>Tracheophyta</taxon>
        <taxon>Spermatophyta</taxon>
        <taxon>Magnoliopsida</taxon>
        <taxon>eudicotyledons</taxon>
        <taxon>Gunneridae</taxon>
        <taxon>Pentapetalae</taxon>
        <taxon>asterids</taxon>
        <taxon>lamiids</taxon>
        <taxon>Lamiales</taxon>
        <taxon>Lentibulariaceae</taxon>
        <taxon>Genlisea</taxon>
    </lineage>
</organism>
<protein>
    <recommendedName>
        <fullName evidence="5">Pentatricopeptide repeat-containing protein</fullName>
    </recommendedName>
</protein>
<feature type="repeat" description="PPR" evidence="2">
    <location>
        <begin position="285"/>
        <end position="315"/>
    </location>
</feature>
<feature type="repeat" description="PPR" evidence="2">
    <location>
        <begin position="74"/>
        <end position="111"/>
    </location>
</feature>
<dbReference type="FunFam" id="1.25.40.10:FF:000348">
    <property type="entry name" value="Pentatricopeptide repeat-containing protein chloroplastic"/>
    <property type="match status" value="1"/>
</dbReference>
<dbReference type="FunFam" id="1.25.40.10:FF:000090">
    <property type="entry name" value="Pentatricopeptide repeat-containing protein, chloroplastic"/>
    <property type="match status" value="1"/>
</dbReference>
<dbReference type="Proteomes" id="UP000015453">
    <property type="component" value="Unassembled WGS sequence"/>
</dbReference>
<dbReference type="InterPro" id="IPR046960">
    <property type="entry name" value="PPR_At4g14850-like_plant"/>
</dbReference>
<reference evidence="3 4" key="1">
    <citation type="journal article" date="2013" name="BMC Genomics">
        <title>The miniature genome of a carnivorous plant Genlisea aurea contains a low number of genes and short non-coding sequences.</title>
        <authorList>
            <person name="Leushkin E.V."/>
            <person name="Sutormin R.A."/>
            <person name="Nabieva E.R."/>
            <person name="Penin A.A."/>
            <person name="Kondrashov A.S."/>
            <person name="Logacheva M.D."/>
        </authorList>
    </citation>
    <scope>NUCLEOTIDE SEQUENCE [LARGE SCALE GENOMIC DNA]</scope>
</reference>
<keyword evidence="4" id="KW-1185">Reference proteome</keyword>
<dbReference type="PANTHER" id="PTHR47926:SF401">
    <property type="entry name" value="PENTATRICOPEPTIDE REPEAT-CONTAINING PROTEIN"/>
    <property type="match status" value="1"/>
</dbReference>
<evidence type="ECO:0000256" key="1">
    <source>
        <dbReference type="ARBA" id="ARBA00022737"/>
    </source>
</evidence>
<feature type="repeat" description="PPR" evidence="2">
    <location>
        <begin position="210"/>
        <end position="244"/>
    </location>
</feature>
<keyword evidence="1" id="KW-0677">Repeat</keyword>
<sequence>MIENLKSAIAQLIHRNKSIKQLNQIYSHVTTSPILSSRDRSFLLSRLFLSICTLTHSPSLCYANKIFNRTPNPTIYMYNAMIRANATKTRHPDSCECFVLYKQMVGNGLVPDCVTFPFVLKECWRRFDLVAGRSLHDHLVKFGYETNVFVQNGLIRLYSECRVLEDAWKVFDEMSNRDVVSWNSIIAGYLRSGNLDSALGLFRRMNQRKNIITWNSVITGLVQCGRAKEALGFFHEMQVSENENNAVKPDKVTVASAISACASLGAIDQGKWMHSYLKRRGMECDLVMGTALVDMYGKCGFVEKAFQVFDGMKNKDVLSWTAMISAFALHGNGSKAFELFEQMEMAGVKPNAVTYVSALSACSHSGLVEKGRWYFDRMTRVHHIMPLLEHYACMISMFGRAGLFNEAEQFIRSMPIEPDIFIWGSLLGACQQHGNVTLGVKIAQRLIELEPHNHAFYIVLCDLYSKSERFDDQKRIRGLMEGQEIKKSVPGSSFMNFQ</sequence>
<dbReference type="NCBIfam" id="TIGR00756">
    <property type="entry name" value="PPR"/>
    <property type="match status" value="6"/>
</dbReference>
<dbReference type="EMBL" id="AUSU01004663">
    <property type="protein sequence ID" value="EPS64702.1"/>
    <property type="molecule type" value="Genomic_DNA"/>
</dbReference>
<dbReference type="InterPro" id="IPR011990">
    <property type="entry name" value="TPR-like_helical_dom_sf"/>
</dbReference>
<dbReference type="InterPro" id="IPR046848">
    <property type="entry name" value="E_motif"/>
</dbReference>
<comment type="caution">
    <text evidence="3">The sequence shown here is derived from an EMBL/GenBank/DDBJ whole genome shotgun (WGS) entry which is preliminary data.</text>
</comment>
<proteinExistence type="predicted"/>
<accession>S8DXL1</accession>
<dbReference type="AlphaFoldDB" id="S8DXL1"/>
<dbReference type="Pfam" id="PF01535">
    <property type="entry name" value="PPR"/>
    <property type="match status" value="1"/>
</dbReference>
<dbReference type="Pfam" id="PF20431">
    <property type="entry name" value="E_motif"/>
    <property type="match status" value="1"/>
</dbReference>
<dbReference type="GO" id="GO:0003723">
    <property type="term" value="F:RNA binding"/>
    <property type="evidence" value="ECO:0007669"/>
    <property type="project" value="InterPro"/>
</dbReference>